<dbReference type="Gene3D" id="3.10.450.40">
    <property type="match status" value="2"/>
</dbReference>
<keyword evidence="3" id="KW-1185">Reference proteome</keyword>
<proteinExistence type="predicted"/>
<dbReference type="STRING" id="1884381.SAMN05518846_112112"/>
<dbReference type="RefSeq" id="WP_092272279.1">
    <property type="nucleotide sequence ID" value="NZ_BJOE01000009.1"/>
</dbReference>
<dbReference type="SUPFAM" id="SSF54403">
    <property type="entry name" value="Cystatin/monellin"/>
    <property type="match status" value="2"/>
</dbReference>
<dbReference type="InterPro" id="IPR046350">
    <property type="entry name" value="Cystatin_sf"/>
</dbReference>
<gene>
    <name evidence="2" type="ORF">SAMN05518846_112112</name>
</gene>
<protein>
    <submittedName>
        <fullName evidence="2">Uncharacterized protein YpmB</fullName>
    </submittedName>
</protein>
<dbReference type="Pfam" id="PF17881">
    <property type="entry name" value="TseB"/>
    <property type="match status" value="1"/>
</dbReference>
<organism evidence="2 3">
    <name type="scientific">Brevibacillus centrosporus</name>
    <dbReference type="NCBI Taxonomy" id="54910"/>
    <lineage>
        <taxon>Bacteria</taxon>
        <taxon>Bacillati</taxon>
        <taxon>Bacillota</taxon>
        <taxon>Bacilli</taxon>
        <taxon>Bacillales</taxon>
        <taxon>Paenibacillaceae</taxon>
        <taxon>Brevibacillus</taxon>
    </lineage>
</organism>
<reference evidence="3" key="1">
    <citation type="submission" date="2016-10" db="EMBL/GenBank/DDBJ databases">
        <authorList>
            <person name="Varghese N."/>
            <person name="Submissions S."/>
        </authorList>
    </citation>
    <scope>NUCLEOTIDE SEQUENCE [LARGE SCALE GENOMIC DNA]</scope>
    <source>
        <strain evidence="3">OK042</strain>
    </source>
</reference>
<evidence type="ECO:0000313" key="2">
    <source>
        <dbReference type="EMBL" id="SFK37571.1"/>
    </source>
</evidence>
<dbReference type="InterPro" id="IPR041401">
    <property type="entry name" value="TseB-like_dom"/>
</dbReference>
<name>A0A1I3Z1Q9_9BACL</name>
<feature type="domain" description="Cell wall elongation regulator TseB-like" evidence="1">
    <location>
        <begin position="43"/>
        <end position="81"/>
    </location>
</feature>
<accession>A0A1I3Z1Q9</accession>
<dbReference type="Proteomes" id="UP000198915">
    <property type="component" value="Unassembled WGS sequence"/>
</dbReference>
<dbReference type="AlphaFoldDB" id="A0A1I3Z1Q9"/>
<evidence type="ECO:0000259" key="1">
    <source>
        <dbReference type="Pfam" id="PF17881"/>
    </source>
</evidence>
<sequence>MAVRMIVVVIAALVIVGTGFTYHLASTVVGARSNFDEQVMQWVAERTTITQVDSIDEYRGKQSYAVVLGKNKVGTPVVAWLTDKTAAFDRMDRAVPRKNVEAAVLKSFPEATITHIVPGLENEKRFWEVTLKDKDGRFRYVHYDLFSGALLASYVLSPTF</sequence>
<evidence type="ECO:0000313" key="3">
    <source>
        <dbReference type="Proteomes" id="UP000198915"/>
    </source>
</evidence>
<dbReference type="EMBL" id="FORT01000012">
    <property type="protein sequence ID" value="SFK37571.1"/>
    <property type="molecule type" value="Genomic_DNA"/>
</dbReference>